<protein>
    <submittedName>
        <fullName evidence="1">ScaI restriction endonuclease</fullName>
    </submittedName>
</protein>
<accession>A0A8S5SEZ3</accession>
<sequence>MVIDKSNLSKDGYYLVYFYPYKKINQKRLTKLKIGI</sequence>
<dbReference type="GO" id="GO:0004519">
    <property type="term" value="F:endonuclease activity"/>
    <property type="evidence" value="ECO:0007669"/>
    <property type="project" value="UniProtKB-KW"/>
</dbReference>
<dbReference type="EMBL" id="BK032583">
    <property type="protein sequence ID" value="DAF49510.1"/>
    <property type="molecule type" value="Genomic_DNA"/>
</dbReference>
<proteinExistence type="predicted"/>
<keyword evidence="1" id="KW-0540">Nuclease</keyword>
<reference evidence="1" key="1">
    <citation type="journal article" date="2021" name="Proc. Natl. Acad. Sci. U.S.A.">
        <title>A Catalog of Tens of Thousands of Viruses from Human Metagenomes Reveals Hidden Associations with Chronic Diseases.</title>
        <authorList>
            <person name="Tisza M.J."/>
            <person name="Buck C.B."/>
        </authorList>
    </citation>
    <scope>NUCLEOTIDE SEQUENCE</scope>
    <source>
        <strain evidence="1">Ct9mC1</strain>
    </source>
</reference>
<evidence type="ECO:0000313" key="1">
    <source>
        <dbReference type="EMBL" id="DAF49510.1"/>
    </source>
</evidence>
<keyword evidence="1" id="KW-0255">Endonuclease</keyword>
<organism evidence="1">
    <name type="scientific">Siphoviridae sp. ct9mC1</name>
    <dbReference type="NCBI Taxonomy" id="2827794"/>
    <lineage>
        <taxon>Viruses</taxon>
        <taxon>Duplodnaviria</taxon>
        <taxon>Heunggongvirae</taxon>
        <taxon>Uroviricota</taxon>
        <taxon>Caudoviricetes</taxon>
    </lineage>
</organism>
<name>A0A8S5SEZ3_9CAUD</name>
<keyword evidence="1" id="KW-0378">Hydrolase</keyword>